<accession>E6PTW6</accession>
<gene>
    <name evidence="2" type="ORF">CARN2_3850</name>
</gene>
<name>E6PTW6_9ZZZZ</name>
<dbReference type="PROSITE" id="PS50883">
    <property type="entry name" value="EAL"/>
    <property type="match status" value="1"/>
</dbReference>
<dbReference type="InterPro" id="IPR001633">
    <property type="entry name" value="EAL_dom"/>
</dbReference>
<comment type="caution">
    <text evidence="2">The sequence shown here is derived from an EMBL/GenBank/DDBJ whole genome shotgun (WGS) entry which is preliminary data.</text>
</comment>
<dbReference type="Gene3D" id="3.20.20.450">
    <property type="entry name" value="EAL domain"/>
    <property type="match status" value="1"/>
</dbReference>
<dbReference type="PANTHER" id="PTHR33121">
    <property type="entry name" value="CYCLIC DI-GMP PHOSPHODIESTERASE PDEF"/>
    <property type="match status" value="1"/>
</dbReference>
<proteinExistence type="predicted"/>
<dbReference type="Pfam" id="PF00563">
    <property type="entry name" value="EAL"/>
    <property type="match status" value="1"/>
</dbReference>
<dbReference type="GO" id="GO:0071111">
    <property type="term" value="F:cyclic-guanylate-specific phosphodiesterase activity"/>
    <property type="evidence" value="ECO:0007669"/>
    <property type="project" value="InterPro"/>
</dbReference>
<sequence length="42" mass="4364">MLGVRVVAEGVETPEQAQVLVAMGCGHVQGYVVARPMPAAEL</sequence>
<dbReference type="AlphaFoldDB" id="E6PTW6"/>
<evidence type="ECO:0000313" key="2">
    <source>
        <dbReference type="EMBL" id="CBH98373.1"/>
    </source>
</evidence>
<dbReference type="SUPFAM" id="SSF141868">
    <property type="entry name" value="EAL domain-like"/>
    <property type="match status" value="1"/>
</dbReference>
<dbReference type="InterPro" id="IPR050706">
    <property type="entry name" value="Cyclic-di-GMP_PDE-like"/>
</dbReference>
<dbReference type="EMBL" id="CABM01000051">
    <property type="protein sequence ID" value="CBH98373.1"/>
    <property type="molecule type" value="Genomic_DNA"/>
</dbReference>
<dbReference type="PANTHER" id="PTHR33121:SF70">
    <property type="entry name" value="SIGNALING PROTEIN YKOW"/>
    <property type="match status" value="1"/>
</dbReference>
<reference evidence="2" key="1">
    <citation type="submission" date="2009-10" db="EMBL/GenBank/DDBJ databases">
        <title>Diversity of trophic interactions inside an arsenic-rich microbial ecosystem.</title>
        <authorList>
            <person name="Bertin P.N."/>
            <person name="Heinrich-Salmeron A."/>
            <person name="Pelletier E."/>
            <person name="Goulhen-Chollet F."/>
            <person name="Arsene-Ploetze F."/>
            <person name="Gallien S."/>
            <person name="Calteau A."/>
            <person name="Vallenet D."/>
            <person name="Casiot C."/>
            <person name="Chane-Woon-Ming B."/>
            <person name="Giloteaux L."/>
            <person name="Barakat M."/>
            <person name="Bonnefoy V."/>
            <person name="Bruneel O."/>
            <person name="Chandler M."/>
            <person name="Cleiss J."/>
            <person name="Duran R."/>
            <person name="Elbaz-Poulichet F."/>
            <person name="Fonknechten N."/>
            <person name="Lauga B."/>
            <person name="Mornico D."/>
            <person name="Ortet P."/>
            <person name="Schaeffer C."/>
            <person name="Siguier P."/>
            <person name="Alexander Thil Smith A."/>
            <person name="Van Dorsselaer A."/>
            <person name="Weissenbach J."/>
            <person name="Medigue C."/>
            <person name="Le Paslier D."/>
        </authorList>
    </citation>
    <scope>NUCLEOTIDE SEQUENCE</scope>
</reference>
<feature type="domain" description="EAL" evidence="1">
    <location>
        <begin position="1"/>
        <end position="42"/>
    </location>
</feature>
<protein>
    <recommendedName>
        <fullName evidence="1">EAL domain-containing protein</fullName>
    </recommendedName>
</protein>
<evidence type="ECO:0000259" key="1">
    <source>
        <dbReference type="PROSITE" id="PS50883"/>
    </source>
</evidence>
<dbReference type="InterPro" id="IPR035919">
    <property type="entry name" value="EAL_sf"/>
</dbReference>
<organism evidence="2">
    <name type="scientific">mine drainage metagenome</name>
    <dbReference type="NCBI Taxonomy" id="410659"/>
    <lineage>
        <taxon>unclassified sequences</taxon>
        <taxon>metagenomes</taxon>
        <taxon>ecological metagenomes</taxon>
    </lineage>
</organism>